<proteinExistence type="predicted"/>
<feature type="region of interest" description="Disordered" evidence="1">
    <location>
        <begin position="1"/>
        <end position="30"/>
    </location>
</feature>
<protein>
    <submittedName>
        <fullName evidence="2">Uncharacterized protein</fullName>
    </submittedName>
</protein>
<keyword evidence="3" id="KW-1185">Reference proteome</keyword>
<dbReference type="EMBL" id="WEGK01000035">
    <property type="protein sequence ID" value="MQY24410.1"/>
    <property type="molecule type" value="Genomic_DNA"/>
</dbReference>
<sequence>MELVSDSSSMSMSKTEEVSESESESSGVSALWKRWRDREFSVLLSDRALGTGISSGSSGGRTLVYRPAFSSSFPAVVRPSPTLSTRCVDSDSVQGRQLTSTLCRVRNWNSTPSLLRSQARRSSLKAAVLL</sequence>
<dbReference type="AlphaFoldDB" id="A0A7K0DF43"/>
<organism evidence="2 3">
    <name type="scientific">Nocardia macrotermitis</name>
    <dbReference type="NCBI Taxonomy" id="2585198"/>
    <lineage>
        <taxon>Bacteria</taxon>
        <taxon>Bacillati</taxon>
        <taxon>Actinomycetota</taxon>
        <taxon>Actinomycetes</taxon>
        <taxon>Mycobacteriales</taxon>
        <taxon>Nocardiaceae</taxon>
        <taxon>Nocardia</taxon>
    </lineage>
</organism>
<reference evidence="2 3" key="1">
    <citation type="submission" date="2019-10" db="EMBL/GenBank/DDBJ databases">
        <title>Nocardia macrotermitis sp. nov. and Nocardia aurantia sp. nov., isolated from the gut of fungus growing-termite Macrotermes natalensis.</title>
        <authorList>
            <person name="Benndorf R."/>
            <person name="Schwitalla J."/>
            <person name="Martin K."/>
            <person name="De Beer W."/>
            <person name="Kaster A.-K."/>
            <person name="Vollmers J."/>
            <person name="Poulsen M."/>
            <person name="Beemelmanns C."/>
        </authorList>
    </citation>
    <scope>NUCLEOTIDE SEQUENCE [LARGE SCALE GENOMIC DNA]</scope>
    <source>
        <strain evidence="2 3">RB20</strain>
    </source>
</reference>
<dbReference type="Proteomes" id="UP000438448">
    <property type="component" value="Unassembled WGS sequence"/>
</dbReference>
<evidence type="ECO:0000313" key="2">
    <source>
        <dbReference type="EMBL" id="MQY24410.1"/>
    </source>
</evidence>
<gene>
    <name evidence="2" type="ORF">NRB20_75450</name>
</gene>
<name>A0A7K0DF43_9NOCA</name>
<evidence type="ECO:0000313" key="3">
    <source>
        <dbReference type="Proteomes" id="UP000438448"/>
    </source>
</evidence>
<evidence type="ECO:0000256" key="1">
    <source>
        <dbReference type="SAM" id="MobiDB-lite"/>
    </source>
</evidence>
<accession>A0A7K0DF43</accession>
<feature type="compositionally biased region" description="Low complexity" evidence="1">
    <location>
        <begin position="1"/>
        <end position="13"/>
    </location>
</feature>
<comment type="caution">
    <text evidence="2">The sequence shown here is derived from an EMBL/GenBank/DDBJ whole genome shotgun (WGS) entry which is preliminary data.</text>
</comment>